<name>A0A397CC00_APHAT</name>
<feature type="compositionally biased region" description="Polar residues" evidence="1">
    <location>
        <begin position="7"/>
        <end position="21"/>
    </location>
</feature>
<dbReference type="Proteomes" id="UP000265716">
    <property type="component" value="Unassembled WGS sequence"/>
</dbReference>
<protein>
    <submittedName>
        <fullName evidence="3">Uncharacterized protein</fullName>
    </submittedName>
</protein>
<keyword evidence="2" id="KW-0472">Membrane</keyword>
<evidence type="ECO:0000313" key="3">
    <source>
        <dbReference type="EMBL" id="RHY42064.1"/>
    </source>
</evidence>
<proteinExistence type="predicted"/>
<dbReference type="EMBL" id="QUTC01009035">
    <property type="protein sequence ID" value="RHY42064.1"/>
    <property type="molecule type" value="Genomic_DNA"/>
</dbReference>
<gene>
    <name evidence="3" type="ORF">DYB38_013811</name>
</gene>
<dbReference type="AlphaFoldDB" id="A0A397CC00"/>
<feature type="region of interest" description="Disordered" evidence="1">
    <location>
        <begin position="1"/>
        <end position="22"/>
    </location>
</feature>
<evidence type="ECO:0000256" key="2">
    <source>
        <dbReference type="SAM" id="Phobius"/>
    </source>
</evidence>
<keyword evidence="2" id="KW-1133">Transmembrane helix</keyword>
<keyword evidence="2" id="KW-0812">Transmembrane</keyword>
<reference evidence="3 4" key="1">
    <citation type="submission" date="2018-08" db="EMBL/GenBank/DDBJ databases">
        <title>Aphanomyces genome sequencing and annotation.</title>
        <authorList>
            <person name="Minardi D."/>
            <person name="Oidtmann B."/>
            <person name="Van Der Giezen M."/>
            <person name="Studholme D.J."/>
        </authorList>
    </citation>
    <scope>NUCLEOTIDE SEQUENCE [LARGE SCALE GENOMIC DNA]</scope>
    <source>
        <strain evidence="3 4">SA</strain>
    </source>
</reference>
<comment type="caution">
    <text evidence="3">The sequence shown here is derived from an EMBL/GenBank/DDBJ whole genome shotgun (WGS) entry which is preliminary data.</text>
</comment>
<dbReference type="VEuPathDB" id="FungiDB:H257_00077"/>
<accession>A0A397CC00</accession>
<evidence type="ECO:0000256" key="1">
    <source>
        <dbReference type="SAM" id="MobiDB-lite"/>
    </source>
</evidence>
<organism evidence="3 4">
    <name type="scientific">Aphanomyces astaci</name>
    <name type="common">Crayfish plague agent</name>
    <dbReference type="NCBI Taxonomy" id="112090"/>
    <lineage>
        <taxon>Eukaryota</taxon>
        <taxon>Sar</taxon>
        <taxon>Stramenopiles</taxon>
        <taxon>Oomycota</taxon>
        <taxon>Saprolegniomycetes</taxon>
        <taxon>Saprolegniales</taxon>
        <taxon>Verrucalvaceae</taxon>
        <taxon>Aphanomyces</taxon>
    </lineage>
</organism>
<sequence length="203" mass="22229">GQRIFVRTSTTSGRNAGSSNTSKRRLSSVKAIKAWRVTVLPGLIMFLCTLGLIFLSIFLLFLLISQGMFKRQVVTVNAQLADTYFWAPCGQSCVLTSAGFTPNSYDCSGVCAWSMTSFCEDKTVSDEIPKQATPKRMEFVGVFLDAKSQDAIKARFQALHGDVSAQSSVVLKYNPSKEELDAFAPILGKNVTVQDDAYSLHTC</sequence>
<feature type="non-terminal residue" evidence="3">
    <location>
        <position position="1"/>
    </location>
</feature>
<evidence type="ECO:0000313" key="4">
    <source>
        <dbReference type="Proteomes" id="UP000265716"/>
    </source>
</evidence>
<feature type="transmembrane region" description="Helical" evidence="2">
    <location>
        <begin position="43"/>
        <end position="64"/>
    </location>
</feature>